<evidence type="ECO:0000313" key="6">
    <source>
        <dbReference type="Proteomes" id="UP000188388"/>
    </source>
</evidence>
<dbReference type="EMBL" id="FTPD01000001">
    <property type="protein sequence ID" value="SIT53104.1"/>
    <property type="molecule type" value="Genomic_DNA"/>
</dbReference>
<evidence type="ECO:0000313" key="5">
    <source>
        <dbReference type="EMBL" id="SIT53104.1"/>
    </source>
</evidence>
<proteinExistence type="predicted"/>
<dbReference type="SUPFAM" id="SSF46785">
    <property type="entry name" value="Winged helix' DNA-binding domain"/>
    <property type="match status" value="1"/>
</dbReference>
<dbReference type="GO" id="GO:0003677">
    <property type="term" value="F:DNA binding"/>
    <property type="evidence" value="ECO:0007669"/>
    <property type="project" value="UniProtKB-KW"/>
</dbReference>
<reference evidence="6" key="1">
    <citation type="submission" date="2017-01" db="EMBL/GenBank/DDBJ databases">
        <authorList>
            <person name="Brunel B."/>
        </authorList>
    </citation>
    <scope>NUCLEOTIDE SEQUENCE [LARGE SCALE GENOMIC DNA]</scope>
</reference>
<evidence type="ECO:0000256" key="3">
    <source>
        <dbReference type="ARBA" id="ARBA00023163"/>
    </source>
</evidence>
<dbReference type="InterPro" id="IPR000835">
    <property type="entry name" value="HTH_MarR-typ"/>
</dbReference>
<dbReference type="PANTHER" id="PTHR42756:SF1">
    <property type="entry name" value="TRANSCRIPTIONAL REPRESSOR OF EMRAB OPERON"/>
    <property type="match status" value="1"/>
</dbReference>
<dbReference type="GO" id="GO:0003700">
    <property type="term" value="F:DNA-binding transcription factor activity"/>
    <property type="evidence" value="ECO:0007669"/>
    <property type="project" value="InterPro"/>
</dbReference>
<organism evidence="5 6">
    <name type="scientific">Mesorhizobium prunaredense</name>
    <dbReference type="NCBI Taxonomy" id="1631249"/>
    <lineage>
        <taxon>Bacteria</taxon>
        <taxon>Pseudomonadati</taxon>
        <taxon>Pseudomonadota</taxon>
        <taxon>Alphaproteobacteria</taxon>
        <taxon>Hyphomicrobiales</taxon>
        <taxon>Phyllobacteriaceae</taxon>
        <taxon>Mesorhizobium</taxon>
    </lineage>
</organism>
<dbReference type="PRINTS" id="PR00598">
    <property type="entry name" value="HTHMARR"/>
</dbReference>
<keyword evidence="1" id="KW-0805">Transcription regulation</keyword>
<keyword evidence="6" id="KW-1185">Reference proteome</keyword>
<evidence type="ECO:0000256" key="1">
    <source>
        <dbReference type="ARBA" id="ARBA00023015"/>
    </source>
</evidence>
<gene>
    <name evidence="5" type="ORF">BQ8794_10474</name>
</gene>
<dbReference type="Proteomes" id="UP000188388">
    <property type="component" value="Unassembled WGS sequence"/>
</dbReference>
<evidence type="ECO:0000259" key="4">
    <source>
        <dbReference type="PROSITE" id="PS50995"/>
    </source>
</evidence>
<dbReference type="PROSITE" id="PS01117">
    <property type="entry name" value="HTH_MARR_1"/>
    <property type="match status" value="1"/>
</dbReference>
<dbReference type="InterPro" id="IPR036390">
    <property type="entry name" value="WH_DNA-bd_sf"/>
</dbReference>
<protein>
    <submittedName>
        <fullName evidence="5">Transcriptional regulator, MarR family</fullName>
    </submittedName>
</protein>
<name>A0A1R3V310_9HYPH</name>
<keyword evidence="2" id="KW-0238">DNA-binding</keyword>
<dbReference type="Gene3D" id="1.10.10.10">
    <property type="entry name" value="Winged helix-like DNA-binding domain superfamily/Winged helix DNA-binding domain"/>
    <property type="match status" value="1"/>
</dbReference>
<sequence>MQLMVSDGIDRLGFLIHDVQRLMRKRFEARASGLGLSSAQWRLMVRVAKEEGITQARLAELLEIEPISVSRLVDRMEDSGWIERRSDAADRRVRMIFPTAKASQAYAEIKSLAGEVYEESLTGVSPQDRRVLIKALETMARNLADGEPAPGEKIESAEGAAA</sequence>
<dbReference type="InterPro" id="IPR036388">
    <property type="entry name" value="WH-like_DNA-bd_sf"/>
</dbReference>
<dbReference type="PROSITE" id="PS50995">
    <property type="entry name" value="HTH_MARR_2"/>
    <property type="match status" value="1"/>
</dbReference>
<dbReference type="AlphaFoldDB" id="A0A1R3V310"/>
<dbReference type="STRING" id="1631249.BQ8794_10474"/>
<evidence type="ECO:0000256" key="2">
    <source>
        <dbReference type="ARBA" id="ARBA00023125"/>
    </source>
</evidence>
<dbReference type="InterPro" id="IPR023187">
    <property type="entry name" value="Tscrpt_reg_MarR-type_CS"/>
</dbReference>
<dbReference type="SMART" id="SM00347">
    <property type="entry name" value="HTH_MARR"/>
    <property type="match status" value="1"/>
</dbReference>
<dbReference type="PANTHER" id="PTHR42756">
    <property type="entry name" value="TRANSCRIPTIONAL REGULATOR, MARR"/>
    <property type="match status" value="1"/>
</dbReference>
<accession>A0A1R3V310</accession>
<keyword evidence="3" id="KW-0804">Transcription</keyword>
<feature type="domain" description="HTH marR-type" evidence="4">
    <location>
        <begin position="9"/>
        <end position="141"/>
    </location>
</feature>
<dbReference type="Pfam" id="PF12802">
    <property type="entry name" value="MarR_2"/>
    <property type="match status" value="1"/>
</dbReference>